<feature type="domain" description="Nucleoporin Nup188 N-terminal" evidence="10">
    <location>
        <begin position="124"/>
        <end position="345"/>
    </location>
</feature>
<dbReference type="Pfam" id="PF10487">
    <property type="entry name" value="Nup188_N"/>
    <property type="match status" value="1"/>
</dbReference>
<evidence type="ECO:0000256" key="2">
    <source>
        <dbReference type="ARBA" id="ARBA00022448"/>
    </source>
</evidence>
<protein>
    <recommendedName>
        <fullName evidence="9">Nucleoporin NUP188</fullName>
    </recommendedName>
</protein>
<dbReference type="InterPro" id="IPR041634">
    <property type="entry name" value="Nup188_C"/>
</dbReference>
<dbReference type="GO" id="GO:0051028">
    <property type="term" value="P:mRNA transport"/>
    <property type="evidence" value="ECO:0007669"/>
    <property type="project" value="UniProtKB-KW"/>
</dbReference>
<reference evidence="13 14" key="1">
    <citation type="journal article" date="2016" name="Mol. Biol. Evol.">
        <title>Comparative Genomics of Early-Diverging Mushroom-Forming Fungi Provides Insights into the Origins of Lignocellulose Decay Capabilities.</title>
        <authorList>
            <person name="Nagy L.G."/>
            <person name="Riley R."/>
            <person name="Tritt A."/>
            <person name="Adam C."/>
            <person name="Daum C."/>
            <person name="Floudas D."/>
            <person name="Sun H."/>
            <person name="Yadav J.S."/>
            <person name="Pangilinan J."/>
            <person name="Larsson K.H."/>
            <person name="Matsuura K."/>
            <person name="Barry K."/>
            <person name="Labutti K."/>
            <person name="Kuo R."/>
            <person name="Ohm R.A."/>
            <person name="Bhattacharya S.S."/>
            <person name="Shirouzu T."/>
            <person name="Yoshinaga Y."/>
            <person name="Martin F.M."/>
            <person name="Grigoriev I.V."/>
            <person name="Hibbett D.S."/>
        </authorList>
    </citation>
    <scope>NUCLEOTIDE SEQUENCE [LARGE SCALE GENOMIC DNA]</scope>
    <source>
        <strain evidence="13 14">CBS 109695</strain>
    </source>
</reference>
<keyword evidence="3" id="KW-0509">mRNA transport</keyword>
<dbReference type="InterPro" id="IPR048883">
    <property type="entry name" value="Nup188_N-subdom_III"/>
</dbReference>
<proteinExistence type="inferred from homology"/>
<feature type="domain" description="Nucleoporin Nup188 N-terminal subdomain III" evidence="12">
    <location>
        <begin position="684"/>
        <end position="1099"/>
    </location>
</feature>
<dbReference type="GO" id="GO:0006405">
    <property type="term" value="P:RNA export from nucleus"/>
    <property type="evidence" value="ECO:0007669"/>
    <property type="project" value="TreeGrafter"/>
</dbReference>
<keyword evidence="5" id="KW-0811">Translocation</keyword>
<evidence type="ECO:0000259" key="11">
    <source>
        <dbReference type="Pfam" id="PF18378"/>
    </source>
</evidence>
<dbReference type="InterPro" id="IPR018864">
    <property type="entry name" value="Nucleoporin_Nup188_N"/>
</dbReference>
<keyword evidence="6" id="KW-0906">Nuclear pore complex</keyword>
<organism evidence="13 14">
    <name type="scientific">Athelia psychrophila</name>
    <dbReference type="NCBI Taxonomy" id="1759441"/>
    <lineage>
        <taxon>Eukaryota</taxon>
        <taxon>Fungi</taxon>
        <taxon>Dikarya</taxon>
        <taxon>Basidiomycota</taxon>
        <taxon>Agaricomycotina</taxon>
        <taxon>Agaricomycetes</taxon>
        <taxon>Agaricomycetidae</taxon>
        <taxon>Atheliales</taxon>
        <taxon>Atheliaceae</taxon>
        <taxon>Athelia</taxon>
    </lineage>
</organism>
<comment type="similarity">
    <text evidence="8">Belongs to the Nup188 family.</text>
</comment>
<keyword evidence="4" id="KW-0653">Protein transport</keyword>
<keyword evidence="7" id="KW-0539">Nucleus</keyword>
<evidence type="ECO:0000256" key="3">
    <source>
        <dbReference type="ARBA" id="ARBA00022816"/>
    </source>
</evidence>
<dbReference type="STRING" id="436010.A0A166K765"/>
<evidence type="ECO:0000256" key="4">
    <source>
        <dbReference type="ARBA" id="ARBA00022927"/>
    </source>
</evidence>
<evidence type="ECO:0000256" key="9">
    <source>
        <dbReference type="ARBA" id="ARBA00040174"/>
    </source>
</evidence>
<dbReference type="Pfam" id="PF21093">
    <property type="entry name" value="Nup188_N-subdom_III"/>
    <property type="match status" value="1"/>
</dbReference>
<gene>
    <name evidence="13" type="ORF">FIBSPDRAFT_1044126</name>
</gene>
<keyword evidence="2" id="KW-0813">Transport</keyword>
<evidence type="ECO:0000256" key="6">
    <source>
        <dbReference type="ARBA" id="ARBA00023132"/>
    </source>
</evidence>
<evidence type="ECO:0000256" key="5">
    <source>
        <dbReference type="ARBA" id="ARBA00023010"/>
    </source>
</evidence>
<dbReference type="OrthoDB" id="102511at2759"/>
<evidence type="ECO:0000259" key="12">
    <source>
        <dbReference type="Pfam" id="PF21093"/>
    </source>
</evidence>
<dbReference type="EMBL" id="KV417546">
    <property type="protein sequence ID" value="KZP21604.1"/>
    <property type="molecule type" value="Genomic_DNA"/>
</dbReference>
<dbReference type="InterPro" id="IPR044840">
    <property type="entry name" value="Nup188"/>
</dbReference>
<dbReference type="PANTHER" id="PTHR31431">
    <property type="entry name" value="NUCLEOPORIN NUP188 HOMOLOG"/>
    <property type="match status" value="1"/>
</dbReference>
<dbReference type="Pfam" id="PF18378">
    <property type="entry name" value="Nup188_C"/>
    <property type="match status" value="1"/>
</dbReference>
<evidence type="ECO:0000256" key="1">
    <source>
        <dbReference type="ARBA" id="ARBA00004567"/>
    </source>
</evidence>
<accession>A0A166K765</accession>
<evidence type="ECO:0000313" key="13">
    <source>
        <dbReference type="EMBL" id="KZP21604.1"/>
    </source>
</evidence>
<keyword evidence="14" id="KW-1185">Reference proteome</keyword>
<dbReference type="PANTHER" id="PTHR31431:SF1">
    <property type="entry name" value="NUCLEOPORIN NUP188"/>
    <property type="match status" value="1"/>
</dbReference>
<comment type="subcellular location">
    <subcellularLocation>
        <location evidence="1">Nucleus</location>
        <location evidence="1">Nuclear pore complex</location>
    </subcellularLocation>
</comment>
<evidence type="ECO:0000259" key="10">
    <source>
        <dbReference type="Pfam" id="PF10487"/>
    </source>
</evidence>
<dbReference type="GO" id="GO:0006606">
    <property type="term" value="P:protein import into nucleus"/>
    <property type="evidence" value="ECO:0007669"/>
    <property type="project" value="TreeGrafter"/>
</dbReference>
<evidence type="ECO:0000313" key="14">
    <source>
        <dbReference type="Proteomes" id="UP000076532"/>
    </source>
</evidence>
<dbReference type="GO" id="GO:0044611">
    <property type="term" value="C:nuclear pore inner ring"/>
    <property type="evidence" value="ECO:0007669"/>
    <property type="project" value="TreeGrafter"/>
</dbReference>
<dbReference type="GO" id="GO:0017056">
    <property type="term" value="F:structural constituent of nuclear pore"/>
    <property type="evidence" value="ECO:0007669"/>
    <property type="project" value="InterPro"/>
</dbReference>
<feature type="domain" description="Nuclear pore protein Nup188 C-terminal" evidence="11">
    <location>
        <begin position="1480"/>
        <end position="1650"/>
    </location>
</feature>
<dbReference type="Gene3D" id="1.25.10.70">
    <property type="match status" value="1"/>
</dbReference>
<name>A0A166K765_9AGAM</name>
<evidence type="ECO:0000256" key="8">
    <source>
        <dbReference type="ARBA" id="ARBA00038387"/>
    </source>
</evidence>
<dbReference type="Proteomes" id="UP000076532">
    <property type="component" value="Unassembled WGS sequence"/>
</dbReference>
<evidence type="ECO:0000256" key="7">
    <source>
        <dbReference type="ARBA" id="ARBA00023242"/>
    </source>
</evidence>
<sequence>MSAEPAERSSLIDVTYADIHAQLDGHLENTNHAELAAALNWRVDGLKNISEPFGKPSDASKKKIQTGSVTLPDAVVVPVEGADEYIFAITDKFQIDQVAALTLCRSFLYNGGTTGDVEELVKDITQFYFQERIYFLRIFIPLFRARSDAQHPVHSIACKVLPRIVPDAQAFAETLIKEYVHKTQEPLPPHATRDPKTASLWAKQIAKEQLVILEVLFWTMFDYAPCNGPLVVQIYETAYATNLGSVQQNSMALLDEEGTQLQKDSAALWIVVMVEVLSLERISDEEVQVTESPSDTEFYTSCPKSLHRIHELVTSHLDSQHACTYLAWSFVLSRLTAAVTEQKKMPDSYRPFFEPLLPHLNRSKEREPTHVLMTRTCLSPEAGLFNLLLTLLKSSPIFVTSVAWRTGSSVTDPNATSFRAVIKGLIMALVELVPVELIPDFDGLVEVWVTLFGASESNTAAALCHQFWETDFKRGVARRAILDVARSRFPIHLKPLIRLLRAMTGTGFLDTDPLSTAASSTPLASEGSVTKLSFYQEACDNAVADYLYSLSTYSQVIPISACSGPNALYEKVPERYGSSSAAATYTNVRPIRLPGGETLPARSTGRLLSGDGGDFVVICWEHTHPGWSMLLEVLTDYVNRKHLYSGGSASSYNDVSFSRRRGNDQSTATLRLEDIGVEMAAGGDEEVVTDALDLVRSVIQDNPDLAKTLVQALESGKPVVAHTMSESQPPDLVQLTTMVLEHALSRSGNRSRASAPSTQLITSCISVLSALLTIPNIAGRVWLYIRSATSLFGSDRTAGFATVALAAERVSGHYTMTLALLQLVQGLFHEASSSTLTDSKSLQQIKEEVLLRAASFVHTEIWVEHMGWKYAQLADRFEIGKRITTFYGQVMEQTASAPGHSFSTLGQAITDAWVHKATTSTINPLITCISTAGAIFRVLSASRRTGDARRLVYLLRSHLRLTSLVLNFKQRSADASLPCLLEQAFCTRVTGAAGFDSGRSKLDPIDVLASYVKARDMGVDVPLEAMRVLYALCASFSSTQPTPPTVIGHLSDPEATVASLVQIIHHPYFDSALRIAVWRFIALAVDKEPALASLFVAGQFRLPSQIKGKSKAEDDGKLTTLENDGSAKRSAMDVARDRLATWSELRELNAPLLASVLRFLDVVWQHGLEHQAILQSLRGDSDFWDQMAAVAREEVGPPVSYRAEEYTKSDEGESSELHVAVSENSHRAMIKSYALRIIGTDISIHLQIHGKQQKLEKPVSYSKVEEVFKDQDQLNDLVCDSVVTAYDPTLHDEFMEQVSTHFPSLALDPIRSQLPVEEREFGDNFTFSTSLLRSYLPSFSFEEDPMDGRLPAKSLDLLVRSINLNLSLAHSQSALTDSVQFLLRQVVPYVRGDVVVRPIALEIAATVSRDTAKERRPGDMMAAVHGGRLSLLLGLVEVAWFSTTDKKNEVDSFIQLVNNVHGILVNEPLSPTKSLLGQLTVPFHRTLLQVIFFCAKHCRNLAGRPKVLNADQRLAITSMFEATLHFVIEALQVVFGSARSRLDLDLDKDMELLVAVFEQCTRPDFNKSSIHWLIRCQETDVIKSSLDLFTHVDLVGLSDLSLLRARKQPLYAPHIIAFHVALAGVPSAAERFAGEGVLAAYSSNSISSAISAGLIDVILPELPGERSPAHRAYCSMLAIVSGVLSALGRQNHFFDAEASGFVQLYGDQITRALSWTIGDSITFPLLEEIEQVVNLFYSIAANTPSTRNTDPAVSKVLRVFSTHALSLLQQVNYALTHPNHLASLFEPVTTGERTQMEKEPRESAGLSLSSSEIMDPLKRPLTTRLMHRFFMLSSTILATLISISHADDVLLKEREDWPLNEALIVPHSKVVLDESASIGTLLELGNCALDVLRDLSGRPIGQAIVPPSLSTFERPLDVKQGALTSRRTLEAVCLYAVTQLAMWVSKPDFDASGDIELDDVVDNHISNDGKDRERRKVSVAIGERFRRGMTGEMSSDLRGLLQKAQPVMVKTEAMLGAKSEVTDLTQVLLGFLEDHIESL</sequence>